<comment type="caution">
    <text evidence="2">The sequence shown here is derived from an EMBL/GenBank/DDBJ whole genome shotgun (WGS) entry which is preliminary data.</text>
</comment>
<dbReference type="RefSeq" id="WP_046589991.1">
    <property type="nucleotide sequence ID" value="NZ_LAVA02000009.1"/>
</dbReference>
<keyword evidence="1" id="KW-1133">Transmembrane helix</keyword>
<organism evidence="2 3">
    <name type="scientific">Streptomyces mangrovisoli</name>
    <dbReference type="NCBI Taxonomy" id="1428628"/>
    <lineage>
        <taxon>Bacteria</taxon>
        <taxon>Bacillati</taxon>
        <taxon>Actinomycetota</taxon>
        <taxon>Actinomycetes</taxon>
        <taxon>Kitasatosporales</taxon>
        <taxon>Streptomycetaceae</taxon>
        <taxon>Streptomyces</taxon>
    </lineage>
</organism>
<proteinExistence type="predicted"/>
<accession>A0A1J4P5V8</accession>
<dbReference type="EMBL" id="LAVA02000009">
    <property type="protein sequence ID" value="OIJ69148.1"/>
    <property type="molecule type" value="Genomic_DNA"/>
</dbReference>
<feature type="transmembrane region" description="Helical" evidence="1">
    <location>
        <begin position="54"/>
        <end position="78"/>
    </location>
</feature>
<dbReference type="Proteomes" id="UP000034196">
    <property type="component" value="Unassembled WGS sequence"/>
</dbReference>
<evidence type="ECO:0000256" key="1">
    <source>
        <dbReference type="SAM" id="Phobius"/>
    </source>
</evidence>
<name>A0A1J4P5V8_9ACTN</name>
<keyword evidence="3" id="KW-1185">Reference proteome</keyword>
<evidence type="ECO:0000313" key="3">
    <source>
        <dbReference type="Proteomes" id="UP000034196"/>
    </source>
</evidence>
<sequence>MNGIKAGQHAGVRPWHAFACGSMLGLAALYERVRGLRDGRQYVLCHSSSTLDHVTVVALVLVAGAFLAAVVGGVTAVMREKPSPPAFLVACMVAALAFVVAADRVDAGGERRAAQLASAPFDEALCDYPAPVYSATPGWFSW</sequence>
<dbReference type="AlphaFoldDB" id="A0A1J4P5V8"/>
<evidence type="ECO:0000313" key="2">
    <source>
        <dbReference type="EMBL" id="OIJ69148.1"/>
    </source>
</evidence>
<keyword evidence="1" id="KW-0812">Transmembrane</keyword>
<reference evidence="2" key="1">
    <citation type="submission" date="2016-10" db="EMBL/GenBank/DDBJ databases">
        <title>Genome sequence of Streptomyces mangrovisoli MUSC 149.</title>
        <authorList>
            <person name="Lee L.-H."/>
            <person name="Ser H.-L."/>
        </authorList>
    </citation>
    <scope>NUCLEOTIDE SEQUENCE [LARGE SCALE GENOMIC DNA]</scope>
    <source>
        <strain evidence="2">MUSC 149</strain>
    </source>
</reference>
<protein>
    <submittedName>
        <fullName evidence="2">Uncharacterized protein</fullName>
    </submittedName>
</protein>
<keyword evidence="1" id="KW-0472">Membrane</keyword>
<gene>
    <name evidence="2" type="ORF">WN71_004230</name>
</gene>
<feature type="transmembrane region" description="Helical" evidence="1">
    <location>
        <begin position="84"/>
        <end position="102"/>
    </location>
</feature>
<dbReference type="OrthoDB" id="4223435at2"/>
<feature type="transmembrane region" description="Helical" evidence="1">
    <location>
        <begin position="15"/>
        <end position="33"/>
    </location>
</feature>